<dbReference type="GeneID" id="37194601"/>
<reference evidence="1 2" key="1">
    <citation type="submission" date="2018-02" db="EMBL/GenBank/DDBJ databases">
        <title>The genomes of Aspergillus section Nigri reveals drivers in fungal speciation.</title>
        <authorList>
            <consortium name="DOE Joint Genome Institute"/>
            <person name="Vesth T.C."/>
            <person name="Nybo J."/>
            <person name="Theobald S."/>
            <person name="Brandl J."/>
            <person name="Frisvad J.C."/>
            <person name="Nielsen K.F."/>
            <person name="Lyhne E.K."/>
            <person name="Kogle M.E."/>
            <person name="Kuo A."/>
            <person name="Riley R."/>
            <person name="Clum A."/>
            <person name="Nolan M."/>
            <person name="Lipzen A."/>
            <person name="Salamov A."/>
            <person name="Henrissat B."/>
            <person name="Wiebenga A."/>
            <person name="De vries R.P."/>
            <person name="Grigoriev I.V."/>
            <person name="Mortensen U.H."/>
            <person name="Andersen M.R."/>
            <person name="Baker S.E."/>
        </authorList>
    </citation>
    <scope>NUCLEOTIDE SEQUENCE [LARGE SCALE GENOMIC DNA]</scope>
    <source>
        <strain evidence="1 2">CBS 101889</strain>
    </source>
</reference>
<name>A0A395HNB2_ASPHC</name>
<keyword evidence="2" id="KW-1185">Reference proteome</keyword>
<dbReference type="VEuPathDB" id="FungiDB:BO97DRAFT_172285"/>
<proteinExistence type="predicted"/>
<dbReference type="Proteomes" id="UP000248961">
    <property type="component" value="Unassembled WGS sequence"/>
</dbReference>
<dbReference type="RefSeq" id="XP_025548471.1">
    <property type="nucleotide sequence ID" value="XM_025690312.1"/>
</dbReference>
<dbReference type="AlphaFoldDB" id="A0A395HNB2"/>
<gene>
    <name evidence="1" type="ORF">BO97DRAFT_172285</name>
</gene>
<accession>A0A395HNB2</accession>
<sequence>MQASHLKQCGLRRCSRCLGVVARLLVPLPGSSLQMSFLWIKGYIPHQPERCCQPCRLSCHITSHFQGPWKLPLPDTKRSPNHTVQYLCTDSRLRCHVSRGSSGSFRYRVIFLGSWVGVLHDIAERWKRFSGRNSCRALQHNARTGRGRGLHGGWTALAVLLRAGICPGQTLPQR</sequence>
<evidence type="ECO:0000313" key="2">
    <source>
        <dbReference type="Proteomes" id="UP000248961"/>
    </source>
</evidence>
<organism evidence="1 2">
    <name type="scientific">Aspergillus homomorphus (strain CBS 101889)</name>
    <dbReference type="NCBI Taxonomy" id="1450537"/>
    <lineage>
        <taxon>Eukaryota</taxon>
        <taxon>Fungi</taxon>
        <taxon>Dikarya</taxon>
        <taxon>Ascomycota</taxon>
        <taxon>Pezizomycotina</taxon>
        <taxon>Eurotiomycetes</taxon>
        <taxon>Eurotiomycetidae</taxon>
        <taxon>Eurotiales</taxon>
        <taxon>Aspergillaceae</taxon>
        <taxon>Aspergillus</taxon>
        <taxon>Aspergillus subgen. Circumdati</taxon>
    </lineage>
</organism>
<dbReference type="EMBL" id="KZ824305">
    <property type="protein sequence ID" value="RAL09317.1"/>
    <property type="molecule type" value="Genomic_DNA"/>
</dbReference>
<protein>
    <submittedName>
        <fullName evidence="1">Uncharacterized protein</fullName>
    </submittedName>
</protein>
<evidence type="ECO:0000313" key="1">
    <source>
        <dbReference type="EMBL" id="RAL09317.1"/>
    </source>
</evidence>